<comment type="subcellular location">
    <subcellularLocation>
        <location evidence="1 7">Membrane</location>
        <topology evidence="1 7">Single-pass type I membrane protein</topology>
    </subcellularLocation>
</comment>
<accession>A0A6J1BZT5</accession>
<dbReference type="InterPro" id="IPR015720">
    <property type="entry name" value="Emp24-like"/>
</dbReference>
<evidence type="ECO:0000256" key="6">
    <source>
        <dbReference type="ARBA" id="ARBA00023136"/>
    </source>
</evidence>
<evidence type="ECO:0000256" key="4">
    <source>
        <dbReference type="ARBA" id="ARBA00022729"/>
    </source>
</evidence>
<keyword evidence="6 8" id="KW-0472">Membrane</keyword>
<dbReference type="RefSeq" id="XP_022134512.1">
    <property type="nucleotide sequence ID" value="XM_022278820.1"/>
</dbReference>
<dbReference type="KEGG" id="mcha:111006738"/>
<feature type="chain" id="PRO_5027087940" evidence="9">
    <location>
        <begin position="24"/>
        <end position="213"/>
    </location>
</feature>
<dbReference type="PROSITE" id="PS50866">
    <property type="entry name" value="GOLD"/>
    <property type="match status" value="1"/>
</dbReference>
<feature type="transmembrane region" description="Helical" evidence="8">
    <location>
        <begin position="181"/>
        <end position="201"/>
    </location>
</feature>
<evidence type="ECO:0000256" key="2">
    <source>
        <dbReference type="ARBA" id="ARBA00007104"/>
    </source>
</evidence>
<feature type="domain" description="GOLD" evidence="10">
    <location>
        <begin position="33"/>
        <end position="148"/>
    </location>
</feature>
<evidence type="ECO:0000313" key="11">
    <source>
        <dbReference type="Proteomes" id="UP000504603"/>
    </source>
</evidence>
<gene>
    <name evidence="12" type="primary">LOC111006738</name>
</gene>
<evidence type="ECO:0000259" key="10">
    <source>
        <dbReference type="PROSITE" id="PS50866"/>
    </source>
</evidence>
<keyword evidence="5 8" id="KW-1133">Transmembrane helix</keyword>
<evidence type="ECO:0000256" key="8">
    <source>
        <dbReference type="SAM" id="Phobius"/>
    </source>
</evidence>
<reference evidence="12" key="1">
    <citation type="submission" date="2025-08" db="UniProtKB">
        <authorList>
            <consortium name="RefSeq"/>
        </authorList>
    </citation>
    <scope>IDENTIFICATION</scope>
    <source>
        <strain evidence="12">OHB3-1</strain>
    </source>
</reference>
<evidence type="ECO:0000256" key="5">
    <source>
        <dbReference type="ARBA" id="ARBA00022989"/>
    </source>
</evidence>
<keyword evidence="3 7" id="KW-0812">Transmembrane</keyword>
<evidence type="ECO:0000256" key="9">
    <source>
        <dbReference type="SAM" id="SignalP"/>
    </source>
</evidence>
<dbReference type="Proteomes" id="UP000504603">
    <property type="component" value="Unplaced"/>
</dbReference>
<dbReference type="PANTHER" id="PTHR22811">
    <property type="entry name" value="TRANSMEMBRANE EMP24 DOMAIN-CONTAINING PROTEIN"/>
    <property type="match status" value="1"/>
</dbReference>
<dbReference type="SMART" id="SM01190">
    <property type="entry name" value="EMP24_GP25L"/>
    <property type="match status" value="1"/>
</dbReference>
<keyword evidence="4 9" id="KW-0732">Signal</keyword>
<proteinExistence type="inferred from homology"/>
<evidence type="ECO:0000256" key="7">
    <source>
        <dbReference type="RuleBase" id="RU003827"/>
    </source>
</evidence>
<keyword evidence="11" id="KW-1185">Reference proteome</keyword>
<sequence>MKMPKWSFLVSILLGLMSTVAYSMRFDLQSGATKCISDDIKTNAMTVGKYSVVNLNDGFPVPESHKITVRVSSPQGNTYHNSDNVETGNFAFTAAESGDYTTCFWAPEHKPPATVTVDFDWKSGVSSRDWSKVAKKGQIEIMELELKKLYDTVISIHDEMFYLREREEEMQQLNRATNAKMATFSFLSLGVCLSVAGLQLWHLKTYFERKKLL</sequence>
<evidence type="ECO:0000256" key="1">
    <source>
        <dbReference type="ARBA" id="ARBA00004479"/>
    </source>
</evidence>
<dbReference type="OrthoDB" id="1929172at2759"/>
<organism evidence="11 12">
    <name type="scientific">Momordica charantia</name>
    <name type="common">Bitter gourd</name>
    <name type="synonym">Balsam pear</name>
    <dbReference type="NCBI Taxonomy" id="3673"/>
    <lineage>
        <taxon>Eukaryota</taxon>
        <taxon>Viridiplantae</taxon>
        <taxon>Streptophyta</taxon>
        <taxon>Embryophyta</taxon>
        <taxon>Tracheophyta</taxon>
        <taxon>Spermatophyta</taxon>
        <taxon>Magnoliopsida</taxon>
        <taxon>eudicotyledons</taxon>
        <taxon>Gunneridae</taxon>
        <taxon>Pentapetalae</taxon>
        <taxon>rosids</taxon>
        <taxon>fabids</taxon>
        <taxon>Cucurbitales</taxon>
        <taxon>Cucurbitaceae</taxon>
        <taxon>Momordiceae</taxon>
        <taxon>Momordica</taxon>
    </lineage>
</organism>
<dbReference type="GO" id="GO:0016020">
    <property type="term" value="C:membrane"/>
    <property type="evidence" value="ECO:0007669"/>
    <property type="project" value="UniProtKB-SubCell"/>
</dbReference>
<name>A0A6J1BZT5_MOMCH</name>
<dbReference type="GeneID" id="111006738"/>
<evidence type="ECO:0000313" key="12">
    <source>
        <dbReference type="RefSeq" id="XP_022134512.1"/>
    </source>
</evidence>
<feature type="signal peptide" evidence="9">
    <location>
        <begin position="1"/>
        <end position="23"/>
    </location>
</feature>
<dbReference type="InterPro" id="IPR009038">
    <property type="entry name" value="GOLD_dom"/>
</dbReference>
<comment type="similarity">
    <text evidence="2 7">Belongs to the EMP24/GP25L family.</text>
</comment>
<protein>
    <submittedName>
        <fullName evidence="12">Transmembrane emp24 domain-containing protein p24delta9-like</fullName>
    </submittedName>
</protein>
<dbReference type="Pfam" id="PF01105">
    <property type="entry name" value="EMP24_GP25L"/>
    <property type="match status" value="1"/>
</dbReference>
<dbReference type="AlphaFoldDB" id="A0A6J1BZT5"/>
<evidence type="ECO:0000256" key="3">
    <source>
        <dbReference type="ARBA" id="ARBA00022692"/>
    </source>
</evidence>